<reference evidence="2" key="1">
    <citation type="submission" date="2022-11" db="UniProtKB">
        <authorList>
            <consortium name="WormBaseParasite"/>
        </authorList>
    </citation>
    <scope>IDENTIFICATION</scope>
</reference>
<dbReference type="Proteomes" id="UP000887579">
    <property type="component" value="Unplaced"/>
</dbReference>
<organism evidence="1 2">
    <name type="scientific">Panagrolaimus sp. ES5</name>
    <dbReference type="NCBI Taxonomy" id="591445"/>
    <lineage>
        <taxon>Eukaryota</taxon>
        <taxon>Metazoa</taxon>
        <taxon>Ecdysozoa</taxon>
        <taxon>Nematoda</taxon>
        <taxon>Chromadorea</taxon>
        <taxon>Rhabditida</taxon>
        <taxon>Tylenchina</taxon>
        <taxon>Panagrolaimomorpha</taxon>
        <taxon>Panagrolaimoidea</taxon>
        <taxon>Panagrolaimidae</taxon>
        <taxon>Panagrolaimus</taxon>
    </lineage>
</organism>
<name>A0AC34F5A8_9BILA</name>
<proteinExistence type="predicted"/>
<dbReference type="WBParaSite" id="ES5_v2.g12103.t1">
    <property type="protein sequence ID" value="ES5_v2.g12103.t1"/>
    <property type="gene ID" value="ES5_v2.g12103"/>
</dbReference>
<protein>
    <submittedName>
        <fullName evidence="2">Hint domain-containing protein</fullName>
    </submittedName>
</protein>
<accession>A0AC34F5A8</accession>
<sequence length="423" mass="42164">MNFNLCDYDFISNKCAGKGEWVAGINPLKAQNDLNITCCYNEVLQSATLLKTYNIGKGQMVKGGEIRVNRKLLGFLYISNIMKIFNKDQSVYFKVFVNQLTCNKIHVKAAKIFTNHKLKPLGESKKIPVDEIEDEDDETSQVEFNVCDIERIPSEEVTTPEPMSTTERIPFDNSFNEDAEDTEVEFGGECFSEQGDGEGDGDGEGEGDGTGQTQSPNANPAPVQAPSAGTGSAGSGGAGSGGAGSGGAGSGGAGSGGAGSGGAGSGGAGSGGAGSGGAGSGGAGSGSAGSGGAGSGGAGSGGAGSGGAGSGGAGSGGAGSGGGGGAGAGGINPSSPAAGAGSCFSADTMVKVLNGKRKRMDEIKIGEWISSAGNGKVGFNKVVSWLHRMPDLESEFLKFTLENGKTLKITKKHLIYKVDCDGM</sequence>
<evidence type="ECO:0000313" key="1">
    <source>
        <dbReference type="Proteomes" id="UP000887579"/>
    </source>
</evidence>
<evidence type="ECO:0000313" key="2">
    <source>
        <dbReference type="WBParaSite" id="ES5_v2.g12103.t1"/>
    </source>
</evidence>